<protein>
    <submittedName>
        <fullName evidence="1">Uncharacterized protein</fullName>
    </submittedName>
</protein>
<dbReference type="AlphaFoldDB" id="A0A7S9Q0U9"/>
<dbReference type="EMBL" id="CP064946">
    <property type="protein sequence ID" value="QPH47039.1"/>
    <property type="molecule type" value="Genomic_DNA"/>
</dbReference>
<sequence>MNVTRVSDLFSTALEACGDFRHWHQFVTDTEFHWQHSADLAALEAWQTLWLEMEVLNGLALADWEDQGRPADWSQCWRDQYQKEALALVSDFALLLEQLDSSDEYSLGAQTD</sequence>
<dbReference type="Proteomes" id="UP000594430">
    <property type="component" value="Chromosome"/>
</dbReference>
<organism evidence="1 2">
    <name type="scientific">Pseudomonas fulva</name>
    <dbReference type="NCBI Taxonomy" id="47880"/>
    <lineage>
        <taxon>Bacteria</taxon>
        <taxon>Pseudomonadati</taxon>
        <taxon>Pseudomonadota</taxon>
        <taxon>Gammaproteobacteria</taxon>
        <taxon>Pseudomonadales</taxon>
        <taxon>Pseudomonadaceae</taxon>
        <taxon>Pseudomonas</taxon>
    </lineage>
</organism>
<accession>A0A7S9Q0U9</accession>
<evidence type="ECO:0000313" key="1">
    <source>
        <dbReference type="EMBL" id="QPH47039.1"/>
    </source>
</evidence>
<gene>
    <name evidence="1" type="ORF">IZU98_11420</name>
</gene>
<dbReference type="RefSeq" id="WP_177430796.1">
    <property type="nucleotide sequence ID" value="NZ_BQIN01000012.1"/>
</dbReference>
<name>A0A7S9Q0U9_9PSED</name>
<reference evidence="1 2" key="1">
    <citation type="submission" date="2020-11" db="EMBL/GenBank/DDBJ databases">
        <title>Pseudomonas fulva producing VIM-24.</title>
        <authorList>
            <person name="Liu S."/>
        </authorList>
    </citation>
    <scope>NUCLEOTIDE SEQUENCE [LARGE SCALE GENOMIC DNA]</scope>
    <source>
        <strain evidence="1 2">ZDHY414</strain>
    </source>
</reference>
<evidence type="ECO:0000313" key="2">
    <source>
        <dbReference type="Proteomes" id="UP000594430"/>
    </source>
</evidence>
<proteinExistence type="predicted"/>